<gene>
    <name evidence="1" type="ORF">DdX_21531</name>
</gene>
<evidence type="ECO:0000313" key="2">
    <source>
        <dbReference type="Proteomes" id="UP001201812"/>
    </source>
</evidence>
<dbReference type="SUPFAM" id="SSF74863">
    <property type="entry name" value="Thiol:disulfide interchange protein DsbD, N-terminal domain (DsbD-alpha)"/>
    <property type="match status" value="1"/>
</dbReference>
<proteinExistence type="predicted"/>
<sequence length="141" mass="16019">MRSLIKRRPLAGIVARLSGRLSISLTRRQPMPMGCFARWPVTWAADAQRCMTLPRPSVHIYHRNGMRFFSTILLFIFLSAMRLRQDAARHERCVPVFSVERAASGSIRLHWQMPPGYYLYREHLSANTADGAPVPLSTAPA</sequence>
<keyword evidence="2" id="KW-1185">Reference proteome</keyword>
<accession>A0AAD4MES8</accession>
<evidence type="ECO:0000313" key="1">
    <source>
        <dbReference type="EMBL" id="KAI1691975.1"/>
    </source>
</evidence>
<organism evidence="1 2">
    <name type="scientific">Ditylenchus destructor</name>
    <dbReference type="NCBI Taxonomy" id="166010"/>
    <lineage>
        <taxon>Eukaryota</taxon>
        <taxon>Metazoa</taxon>
        <taxon>Ecdysozoa</taxon>
        <taxon>Nematoda</taxon>
        <taxon>Chromadorea</taxon>
        <taxon>Rhabditida</taxon>
        <taxon>Tylenchina</taxon>
        <taxon>Tylenchomorpha</taxon>
        <taxon>Sphaerularioidea</taxon>
        <taxon>Anguinidae</taxon>
        <taxon>Anguininae</taxon>
        <taxon>Ditylenchus</taxon>
    </lineage>
</organism>
<dbReference type="Gene3D" id="2.60.40.1250">
    <property type="entry name" value="Thiol:disulfide interchange protein DsbD, N-terminal domain"/>
    <property type="match status" value="1"/>
</dbReference>
<protein>
    <submittedName>
        <fullName evidence="1">Uncharacterized protein</fullName>
    </submittedName>
</protein>
<dbReference type="EMBL" id="JAKKPZ010000844">
    <property type="protein sequence ID" value="KAI1691975.1"/>
    <property type="molecule type" value="Genomic_DNA"/>
</dbReference>
<dbReference type="Proteomes" id="UP001201812">
    <property type="component" value="Unassembled WGS sequence"/>
</dbReference>
<comment type="caution">
    <text evidence="1">The sequence shown here is derived from an EMBL/GenBank/DDBJ whole genome shotgun (WGS) entry which is preliminary data.</text>
</comment>
<dbReference type="AlphaFoldDB" id="A0AAD4MES8"/>
<reference evidence="1" key="1">
    <citation type="submission" date="2022-01" db="EMBL/GenBank/DDBJ databases">
        <title>Genome Sequence Resource for Two Populations of Ditylenchus destructor, the Migratory Endoparasitic Phytonematode.</title>
        <authorList>
            <person name="Zhang H."/>
            <person name="Lin R."/>
            <person name="Xie B."/>
        </authorList>
    </citation>
    <scope>NUCLEOTIDE SEQUENCE</scope>
    <source>
        <strain evidence="1">BazhouSP</strain>
    </source>
</reference>
<dbReference type="InterPro" id="IPR036929">
    <property type="entry name" value="DsbDN_sf"/>
</dbReference>
<name>A0AAD4MES8_9BILA</name>